<name>A0A5N6VX76_9EURO</name>
<accession>A0A5N6VX76</accession>
<organism evidence="2 3">
    <name type="scientific">Aspergillus transmontanensis</name>
    <dbReference type="NCBI Taxonomy" id="1034304"/>
    <lineage>
        <taxon>Eukaryota</taxon>
        <taxon>Fungi</taxon>
        <taxon>Dikarya</taxon>
        <taxon>Ascomycota</taxon>
        <taxon>Pezizomycotina</taxon>
        <taxon>Eurotiomycetes</taxon>
        <taxon>Eurotiomycetidae</taxon>
        <taxon>Eurotiales</taxon>
        <taxon>Aspergillaceae</taxon>
        <taxon>Aspergillus</taxon>
        <taxon>Aspergillus subgen. Circumdati</taxon>
    </lineage>
</organism>
<dbReference type="EMBL" id="ML738327">
    <property type="protein sequence ID" value="KAE8313254.1"/>
    <property type="molecule type" value="Genomic_DNA"/>
</dbReference>
<keyword evidence="1" id="KW-0472">Membrane</keyword>
<gene>
    <name evidence="2" type="ORF">BDV41DRAFT_267389</name>
</gene>
<reference evidence="3" key="1">
    <citation type="submission" date="2019-04" db="EMBL/GenBank/DDBJ databases">
        <title>Friends and foes A comparative genomics studyof 23 Aspergillus species from section Flavi.</title>
        <authorList>
            <consortium name="DOE Joint Genome Institute"/>
            <person name="Kjaerbolling I."/>
            <person name="Vesth T."/>
            <person name="Frisvad J.C."/>
            <person name="Nybo J.L."/>
            <person name="Theobald S."/>
            <person name="Kildgaard S."/>
            <person name="Isbrandt T."/>
            <person name="Kuo A."/>
            <person name="Sato A."/>
            <person name="Lyhne E.K."/>
            <person name="Kogle M.E."/>
            <person name="Wiebenga A."/>
            <person name="Kun R.S."/>
            <person name="Lubbers R.J."/>
            <person name="Makela M.R."/>
            <person name="Barry K."/>
            <person name="Chovatia M."/>
            <person name="Clum A."/>
            <person name="Daum C."/>
            <person name="Haridas S."/>
            <person name="He G."/>
            <person name="LaButti K."/>
            <person name="Lipzen A."/>
            <person name="Mondo S."/>
            <person name="Riley R."/>
            <person name="Salamov A."/>
            <person name="Simmons B.A."/>
            <person name="Magnuson J.K."/>
            <person name="Henrissat B."/>
            <person name="Mortensen U.H."/>
            <person name="Larsen T.O."/>
            <person name="Devries R.P."/>
            <person name="Grigoriev I.V."/>
            <person name="Machida M."/>
            <person name="Baker S.E."/>
            <person name="Andersen M.R."/>
        </authorList>
    </citation>
    <scope>NUCLEOTIDE SEQUENCE [LARGE SCALE GENOMIC DNA]</scope>
    <source>
        <strain evidence="3">CBS 130015</strain>
    </source>
</reference>
<proteinExistence type="predicted"/>
<dbReference type="AlphaFoldDB" id="A0A5N6VX76"/>
<protein>
    <submittedName>
        <fullName evidence="2">Uncharacterized protein</fullName>
    </submittedName>
</protein>
<keyword evidence="3" id="KW-1185">Reference proteome</keyword>
<evidence type="ECO:0000313" key="3">
    <source>
        <dbReference type="Proteomes" id="UP000325433"/>
    </source>
</evidence>
<sequence length="60" mass="6801">MRLELGEVTLYDSAVEYGPMHYSTKCSISLISIDLILVCLFMPFFPVDHVSIASISFPFR</sequence>
<evidence type="ECO:0000313" key="2">
    <source>
        <dbReference type="EMBL" id="KAE8313254.1"/>
    </source>
</evidence>
<evidence type="ECO:0000256" key="1">
    <source>
        <dbReference type="SAM" id="Phobius"/>
    </source>
</evidence>
<feature type="transmembrane region" description="Helical" evidence="1">
    <location>
        <begin position="27"/>
        <end position="47"/>
    </location>
</feature>
<keyword evidence="1" id="KW-0812">Transmembrane</keyword>
<dbReference type="Proteomes" id="UP000325433">
    <property type="component" value="Unassembled WGS sequence"/>
</dbReference>
<keyword evidence="1" id="KW-1133">Transmembrane helix</keyword>